<evidence type="ECO:0000256" key="1">
    <source>
        <dbReference type="SAM" id="Phobius"/>
    </source>
</evidence>
<feature type="transmembrane region" description="Helical" evidence="1">
    <location>
        <begin position="104"/>
        <end position="121"/>
    </location>
</feature>
<reference evidence="2" key="1">
    <citation type="submission" date="2021-05" db="EMBL/GenBank/DDBJ databases">
        <authorList>
            <person name="Alioto T."/>
            <person name="Alioto T."/>
            <person name="Gomez Garrido J."/>
        </authorList>
    </citation>
    <scope>NUCLEOTIDE SEQUENCE</scope>
</reference>
<proteinExistence type="predicted"/>
<dbReference type="AlphaFoldDB" id="A0A8D8T1N7"/>
<feature type="transmembrane region" description="Helical" evidence="1">
    <location>
        <begin position="6"/>
        <end position="25"/>
    </location>
</feature>
<feature type="transmembrane region" description="Helical" evidence="1">
    <location>
        <begin position="37"/>
        <end position="62"/>
    </location>
</feature>
<keyword evidence="1" id="KW-0472">Membrane</keyword>
<organism evidence="2">
    <name type="scientific">Cacopsylla melanoneura</name>
    <dbReference type="NCBI Taxonomy" id="428564"/>
    <lineage>
        <taxon>Eukaryota</taxon>
        <taxon>Metazoa</taxon>
        <taxon>Ecdysozoa</taxon>
        <taxon>Arthropoda</taxon>
        <taxon>Hexapoda</taxon>
        <taxon>Insecta</taxon>
        <taxon>Pterygota</taxon>
        <taxon>Neoptera</taxon>
        <taxon>Paraneoptera</taxon>
        <taxon>Hemiptera</taxon>
        <taxon>Sternorrhyncha</taxon>
        <taxon>Psylloidea</taxon>
        <taxon>Psyllidae</taxon>
        <taxon>Psyllinae</taxon>
        <taxon>Cacopsylla</taxon>
    </lineage>
</organism>
<accession>A0A8D8T1N7</accession>
<protein>
    <submittedName>
        <fullName evidence="2">Uncharacterized protein</fullName>
    </submittedName>
</protein>
<sequence>MVGFNVEIVLVSIKFVFVVFIDITNCELFKVNFFWRFVLVVFLLLTVLDLVVLDGFFVVFMVSKEAPSLFFIAVLIVSKTSPESVSSLLLNFFSFSFSSYSWNFLKFSIILSTFFGSLYRFHSSACSSFSTGSS</sequence>
<dbReference type="EMBL" id="HBUF01249946">
    <property type="protein sequence ID" value="CAG6679749.1"/>
    <property type="molecule type" value="Transcribed_RNA"/>
</dbReference>
<keyword evidence="1" id="KW-0812">Transmembrane</keyword>
<evidence type="ECO:0000313" key="2">
    <source>
        <dbReference type="EMBL" id="CAG6679748.1"/>
    </source>
</evidence>
<keyword evidence="1" id="KW-1133">Transmembrane helix</keyword>
<dbReference type="EMBL" id="HBUF01249945">
    <property type="protein sequence ID" value="CAG6679748.1"/>
    <property type="molecule type" value="Transcribed_RNA"/>
</dbReference>
<dbReference type="EMBL" id="HBUF01406143">
    <property type="protein sequence ID" value="CAG6738097.1"/>
    <property type="molecule type" value="Transcribed_RNA"/>
</dbReference>
<name>A0A8D8T1N7_9HEMI</name>